<accession>A0A9E7C384</accession>
<feature type="binding site" evidence="16">
    <location>
        <begin position="27"/>
        <end position="34"/>
    </location>
    <ligand>
        <name>ATP</name>
        <dbReference type="ChEBI" id="CHEBI:30616"/>
    </ligand>
</feature>
<comment type="domain">
    <text evidence="15">The N-terminal DNA-binding domain is a ssDNA-dependent ATPase and has ATP-dependent 3'-5' helicase function. This domain interacts with RecC.</text>
</comment>
<feature type="active site" description="For nuclease activity" evidence="15">
    <location>
        <position position="1029"/>
    </location>
</feature>
<comment type="catalytic activity">
    <reaction evidence="14 15">
        <text>ATP + H2O = ADP + phosphate + H(+)</text>
        <dbReference type="Rhea" id="RHEA:13065"/>
        <dbReference type="ChEBI" id="CHEBI:15377"/>
        <dbReference type="ChEBI" id="CHEBI:15378"/>
        <dbReference type="ChEBI" id="CHEBI:30616"/>
        <dbReference type="ChEBI" id="CHEBI:43474"/>
        <dbReference type="ChEBI" id="CHEBI:456216"/>
        <dbReference type="EC" id="5.6.2.4"/>
    </reaction>
</comment>
<dbReference type="InterPro" id="IPR014017">
    <property type="entry name" value="DNA_helicase_UvrD-like_C"/>
</dbReference>
<gene>
    <name evidence="15 19" type="primary">recB</name>
    <name evidence="19" type="ORF">DSM104329_04918</name>
</gene>
<evidence type="ECO:0000256" key="16">
    <source>
        <dbReference type="PROSITE-ProRule" id="PRU00560"/>
    </source>
</evidence>
<evidence type="ECO:0000256" key="2">
    <source>
        <dbReference type="ARBA" id="ARBA00022723"/>
    </source>
</evidence>
<dbReference type="InterPro" id="IPR011335">
    <property type="entry name" value="Restrct_endonuc-II-like"/>
</dbReference>
<dbReference type="Pfam" id="PF00580">
    <property type="entry name" value="UvrD-helicase"/>
    <property type="match status" value="1"/>
</dbReference>
<evidence type="ECO:0000256" key="7">
    <source>
        <dbReference type="ARBA" id="ARBA00022839"/>
    </source>
</evidence>
<dbReference type="GO" id="GO:0000287">
    <property type="term" value="F:magnesium ion binding"/>
    <property type="evidence" value="ECO:0007669"/>
    <property type="project" value="UniProtKB-UniRule"/>
</dbReference>
<proteinExistence type="inferred from homology"/>
<keyword evidence="3 15" id="KW-0547">Nucleotide-binding</keyword>
<dbReference type="PANTHER" id="PTHR11070:SF23">
    <property type="entry name" value="RECBCD ENZYME SUBUNIT RECB"/>
    <property type="match status" value="1"/>
</dbReference>
<evidence type="ECO:0000256" key="8">
    <source>
        <dbReference type="ARBA" id="ARBA00022840"/>
    </source>
</evidence>
<dbReference type="EMBL" id="CP087164">
    <property type="protein sequence ID" value="UGS38489.1"/>
    <property type="molecule type" value="Genomic_DNA"/>
</dbReference>
<keyword evidence="8 15" id="KW-0067">ATP-binding</keyword>
<dbReference type="Gene3D" id="1.10.486.10">
    <property type="entry name" value="PCRA, domain 4"/>
    <property type="match status" value="1"/>
</dbReference>
<keyword evidence="6 15" id="KW-0347">Helicase</keyword>
<dbReference type="GO" id="GO:0009338">
    <property type="term" value="C:exodeoxyribonuclease V complex"/>
    <property type="evidence" value="ECO:0007669"/>
    <property type="project" value="TreeGrafter"/>
</dbReference>
<dbReference type="EC" id="5.6.2.4" evidence="15"/>
<dbReference type="InterPro" id="IPR011604">
    <property type="entry name" value="PDDEXK-like_dom_sf"/>
</dbReference>
<comment type="subunit">
    <text evidence="15">Heterotrimer of RecB, RecC and RecD. All subunits contribute to DNA-binding. Interacts with RecA.</text>
</comment>
<dbReference type="CDD" id="cd22352">
    <property type="entry name" value="RecB_C-like"/>
    <property type="match status" value="1"/>
</dbReference>
<evidence type="ECO:0000313" key="20">
    <source>
        <dbReference type="Proteomes" id="UP001162834"/>
    </source>
</evidence>
<evidence type="ECO:0000313" key="19">
    <source>
        <dbReference type="EMBL" id="UGS38489.1"/>
    </source>
</evidence>
<dbReference type="GO" id="GO:0005524">
    <property type="term" value="F:ATP binding"/>
    <property type="evidence" value="ECO:0007669"/>
    <property type="project" value="UniProtKB-UniRule"/>
</dbReference>
<feature type="binding site" evidence="15">
    <location>
        <position position="880"/>
    </location>
    <ligand>
        <name>Mg(2+)</name>
        <dbReference type="ChEBI" id="CHEBI:18420"/>
    </ligand>
</feature>
<protein>
    <recommendedName>
        <fullName evidence="15">RecBCD enzyme subunit RecB</fullName>
        <ecNumber evidence="15">3.1.11.5</ecNumber>
        <ecNumber evidence="15">5.6.2.4</ecNumber>
    </recommendedName>
    <alternativeName>
        <fullName evidence="15">DNA 3'-5' helicase subunit RecB</fullName>
    </alternativeName>
    <alternativeName>
        <fullName evidence="15">Exonuclease V subunit RecB</fullName>
        <shortName evidence="15">ExoV subunit RecB</shortName>
    </alternativeName>
    <alternativeName>
        <fullName evidence="15">Helicase/nuclease RecBCD subunit RecB</fullName>
    </alternativeName>
</protein>
<name>A0A9E7C384_9ACTN</name>
<evidence type="ECO:0000256" key="12">
    <source>
        <dbReference type="ARBA" id="ARBA00023235"/>
    </source>
</evidence>
<evidence type="ECO:0000256" key="3">
    <source>
        <dbReference type="ARBA" id="ARBA00022741"/>
    </source>
</evidence>
<keyword evidence="2 15" id="KW-0479">Metal-binding</keyword>
<dbReference type="InterPro" id="IPR004586">
    <property type="entry name" value="RecB"/>
</dbReference>
<dbReference type="Pfam" id="PF13361">
    <property type="entry name" value="UvrD_C"/>
    <property type="match status" value="1"/>
</dbReference>
<feature type="region of interest" description="Nuclease activity, interacts with RecD and RecA" evidence="15">
    <location>
        <begin position="806"/>
        <end position="1138"/>
    </location>
</feature>
<dbReference type="GO" id="GO:0003677">
    <property type="term" value="F:DNA binding"/>
    <property type="evidence" value="ECO:0007669"/>
    <property type="project" value="UniProtKB-UniRule"/>
</dbReference>
<comment type="domain">
    <text evidence="15">The C-terminal domain has nuclease activity and interacts with RecD. It interacts with RecA, facilitating its loading onto ssDNA.</text>
</comment>
<keyword evidence="11 15" id="KW-0234">DNA repair</keyword>
<dbReference type="InterPro" id="IPR014016">
    <property type="entry name" value="UvrD-like_ATP-bd"/>
</dbReference>
<keyword evidence="7 15" id="KW-0269">Exonuclease</keyword>
<evidence type="ECO:0000256" key="6">
    <source>
        <dbReference type="ARBA" id="ARBA00022806"/>
    </source>
</evidence>
<feature type="domain" description="UvrD-like helicase C-terminal" evidence="18">
    <location>
        <begin position="360"/>
        <end position="640"/>
    </location>
</feature>
<keyword evidence="5 15" id="KW-0378">Hydrolase</keyword>
<feature type="domain" description="UvrD-like helicase ATP-binding" evidence="17">
    <location>
        <begin position="6"/>
        <end position="335"/>
    </location>
</feature>
<dbReference type="EC" id="3.1.11.5" evidence="15"/>
<feature type="region of interest" description="DNA-binding and helicase activity, interacts with RecC" evidence="15">
    <location>
        <begin position="1"/>
        <end position="749"/>
    </location>
</feature>
<dbReference type="SUPFAM" id="SSF52980">
    <property type="entry name" value="Restriction endonuclease-like"/>
    <property type="match status" value="1"/>
</dbReference>
<dbReference type="AlphaFoldDB" id="A0A9E7C384"/>
<dbReference type="SUPFAM" id="SSF52540">
    <property type="entry name" value="P-loop containing nucleoside triphosphate hydrolases"/>
    <property type="match status" value="1"/>
</dbReference>
<dbReference type="RefSeq" id="WP_259312510.1">
    <property type="nucleotide sequence ID" value="NZ_CP087164.1"/>
</dbReference>
<dbReference type="HAMAP" id="MF_01485">
    <property type="entry name" value="RecB"/>
    <property type="match status" value="1"/>
</dbReference>
<dbReference type="InterPro" id="IPR027417">
    <property type="entry name" value="P-loop_NTPase"/>
</dbReference>
<evidence type="ECO:0000259" key="17">
    <source>
        <dbReference type="PROSITE" id="PS51198"/>
    </source>
</evidence>
<evidence type="ECO:0000256" key="13">
    <source>
        <dbReference type="ARBA" id="ARBA00034617"/>
    </source>
</evidence>
<dbReference type="GO" id="GO:0043138">
    <property type="term" value="F:3'-5' DNA helicase activity"/>
    <property type="evidence" value="ECO:0007669"/>
    <property type="project" value="UniProtKB-UniRule"/>
</dbReference>
<dbReference type="PANTHER" id="PTHR11070">
    <property type="entry name" value="UVRD / RECB / PCRA DNA HELICASE FAMILY MEMBER"/>
    <property type="match status" value="1"/>
</dbReference>
<evidence type="ECO:0000256" key="14">
    <source>
        <dbReference type="ARBA" id="ARBA00048988"/>
    </source>
</evidence>
<keyword evidence="4 15" id="KW-0227">DNA damage</keyword>
<keyword evidence="9 15" id="KW-0460">Magnesium</keyword>
<dbReference type="GO" id="GO:0005829">
    <property type="term" value="C:cytosol"/>
    <property type="evidence" value="ECO:0007669"/>
    <property type="project" value="TreeGrafter"/>
</dbReference>
<dbReference type="PROSITE" id="PS51198">
    <property type="entry name" value="UVRD_HELICASE_ATP_BIND"/>
    <property type="match status" value="1"/>
</dbReference>
<evidence type="ECO:0000256" key="9">
    <source>
        <dbReference type="ARBA" id="ARBA00022842"/>
    </source>
</evidence>
<keyword evidence="12 15" id="KW-0413">Isomerase</keyword>
<organism evidence="19 20">
    <name type="scientific">Capillimicrobium parvum</name>
    <dbReference type="NCBI Taxonomy" id="2884022"/>
    <lineage>
        <taxon>Bacteria</taxon>
        <taxon>Bacillati</taxon>
        <taxon>Actinomycetota</taxon>
        <taxon>Thermoleophilia</taxon>
        <taxon>Solirubrobacterales</taxon>
        <taxon>Capillimicrobiaceae</taxon>
        <taxon>Capillimicrobium</taxon>
    </lineage>
</organism>
<evidence type="ECO:0000256" key="11">
    <source>
        <dbReference type="ARBA" id="ARBA00023204"/>
    </source>
</evidence>
<keyword evidence="10 15" id="KW-0238">DNA-binding</keyword>
<evidence type="ECO:0000256" key="4">
    <source>
        <dbReference type="ARBA" id="ARBA00022763"/>
    </source>
</evidence>
<comment type="similarity">
    <text evidence="15">Belongs to the helicase family. UvrD subfamily.</text>
</comment>
<keyword evidence="1 15" id="KW-0540">Nuclease</keyword>
<dbReference type="InterPro" id="IPR000212">
    <property type="entry name" value="DNA_helicase_UvrD/REP"/>
</dbReference>
<comment type="catalytic activity">
    <reaction evidence="15">
        <text>Exonucleolytic cleavage (in the presence of ATP) in either 5'- to 3'- or 3'- to 5'-direction to yield 5'-phosphooligonucleotides.</text>
        <dbReference type="EC" id="3.1.11.5"/>
    </reaction>
</comment>
<dbReference type="GO" id="GO:0000724">
    <property type="term" value="P:double-strand break repair via homologous recombination"/>
    <property type="evidence" value="ECO:0007669"/>
    <property type="project" value="UniProtKB-UniRule"/>
</dbReference>
<comment type="miscellaneous">
    <text evidence="15">In the RecBCD complex, RecB has a slow 3'-5' helicase, an exonuclease activity and loads RecA onto ssDNA, RecD has a fast 5'-3' helicase activity, while RecC stimulates the ATPase and processivity of the RecB helicase and contributes to recognition of the Chi site.</text>
</comment>
<dbReference type="PROSITE" id="PS51217">
    <property type="entry name" value="UVRD_HELICASE_CTER"/>
    <property type="match status" value="1"/>
</dbReference>
<keyword evidence="20" id="KW-1185">Reference proteome</keyword>
<dbReference type="KEGG" id="sbae:DSM104329_04918"/>
<evidence type="ECO:0000256" key="10">
    <source>
        <dbReference type="ARBA" id="ARBA00023125"/>
    </source>
</evidence>
<comment type="cofactor">
    <cofactor evidence="15">
        <name>Mg(2+)</name>
        <dbReference type="ChEBI" id="CHEBI:18420"/>
    </cofactor>
    <text evidence="15">Binds 1 Mg(2+) ion per subunit.</text>
</comment>
<comment type="catalytic activity">
    <reaction evidence="13 15">
        <text>Couples ATP hydrolysis with the unwinding of duplex DNA by translocating in the 3'-5' direction.</text>
        <dbReference type="EC" id="5.6.2.4"/>
    </reaction>
</comment>
<reference evidence="19" key="1">
    <citation type="journal article" date="2022" name="Int. J. Syst. Evol. Microbiol.">
        <title>Pseudomonas aegrilactucae sp. nov. and Pseudomonas morbosilactucae sp. nov., pathogens causing bacterial rot of lettuce in Japan.</title>
        <authorList>
            <person name="Sawada H."/>
            <person name="Fujikawa T."/>
            <person name="Satou M."/>
        </authorList>
    </citation>
    <scope>NUCLEOTIDE SEQUENCE</scope>
    <source>
        <strain evidence="19">0166_1</strain>
    </source>
</reference>
<dbReference type="Gene3D" id="3.40.50.300">
    <property type="entry name" value="P-loop containing nucleotide triphosphate hydrolases"/>
    <property type="match status" value="3"/>
</dbReference>
<evidence type="ECO:0000256" key="1">
    <source>
        <dbReference type="ARBA" id="ARBA00022722"/>
    </source>
</evidence>
<evidence type="ECO:0000259" key="18">
    <source>
        <dbReference type="PROSITE" id="PS51217"/>
    </source>
</evidence>
<dbReference type="GO" id="GO:0008854">
    <property type="term" value="F:exodeoxyribonuclease V activity"/>
    <property type="evidence" value="ECO:0007669"/>
    <property type="project" value="UniProtKB-EC"/>
</dbReference>
<comment type="function">
    <text evidence="15">A helicase/nuclease that prepares dsDNA breaks (DSB) for recombinational DNA repair. Binds to DSBs and unwinds DNA via a highly rapid and processive ATP-dependent bidirectional helicase activity. Unwinds dsDNA until it encounters a Chi (crossover hotspot instigator) sequence from the 3' direction. Cuts ssDNA a few nucleotides 3' to the Chi site. The properties and activities of the enzyme are changed at Chi. The Chi-altered holoenzyme produces a long 3'-ssDNA overhang and facilitates RecA-binding to the ssDNA for homologous DNA recombination and repair. Holoenzyme degrades any linearized DNA that is unable to undergo homologous recombination. In the holoenzyme this subunit contributes ATPase, 3'-5' helicase, exonuclease activity and loads RecA onto ssDNA.</text>
</comment>
<evidence type="ECO:0000256" key="5">
    <source>
        <dbReference type="ARBA" id="ARBA00022801"/>
    </source>
</evidence>
<feature type="binding site" evidence="15">
    <location>
        <position position="1029"/>
    </location>
    <ligand>
        <name>Mg(2+)</name>
        <dbReference type="ChEBI" id="CHEBI:18420"/>
    </ligand>
</feature>
<feature type="binding site" evidence="15">
    <location>
        <position position="1011"/>
    </location>
    <ligand>
        <name>Mg(2+)</name>
        <dbReference type="ChEBI" id="CHEBI:18420"/>
    </ligand>
</feature>
<evidence type="ECO:0000256" key="15">
    <source>
        <dbReference type="HAMAP-Rule" id="MF_01485"/>
    </source>
</evidence>
<dbReference type="Proteomes" id="UP001162834">
    <property type="component" value="Chromosome"/>
</dbReference>
<sequence length="1138" mass="123591">MSTLDEKAVMPFDVCGPLPTGVTVLEASAGTGKTYTISALAARYVAEGVPLDQLLLVTFTRMATGELRERVRHRLVITEQALSGTPPAVRDEVVDLLAQGAPEEVALRRARLTRAVSDFDAATIATTHGFCQEVLGGLGVAGDVEPDTTFVEDLDDLLEEVVDDLYVRRFHRRDTPDFDRRQALLIARAAVYNPDPDAPIEPADAPDHSVEAMRVRLARAIREELELRKRRMGVMTYDDLLTRLHRTLHASPAAAARLRARYRVVLVDEFQDTDPIQWAILRRAFGGADSGVTLVLIGDPKQAIYAFRGADVYAYLEAAQAAATRHTLTTNWRSDQPLIDAYDALFGGTRLGHEGIVYREVRAAPANRTARLHGAPVDASLRLRVVPRDHPFIRRTPSGFASKPSAREHVARDLAADLARLLNSPAEIEIRREDGTTTGRGRLRPGDVAVLVPTNRTAAQVRDALEEVDVPAVINGAGSVFATGPARDWLALLEALERPASEPRARAAALTPFLGWSPDELACATDDATDDLHRRLHRWAGVLRRKGVASLLELVTLSEGLPGRMLSAADGERALTDLRHVGQLLHGAATSEQFGVTALTSWLRERIAAAADETGDEDRSRRLESDAEAVQVLTIHRSKGLEFPVVYLPFLWEPGYIPSDQPVSFHDPDAGDRRTVDVGLGGPKWKAHERQHEVEQRGEDLRLAYVALTRARHQAVVWWAGSYDTRHSPLTRLLFSRDDDGNVAPSGASTPTDEAATARLEQLAAIAPGCVSVEEAIPARGETWGEPPVRAGTLEAAHFDRRLDRGWRRTSYSDITAAAHEAWVASEPEQLALRDEPEGPGPAATVAPPTQAGLEEAMLRAVPSPWADLPVGVHVGTLVHRVMEAVDFAASDLDAELAGCVAAAQARRPVDLRDDAVAVGALRATLETPLGPLLGGMRLRDVARADRLDELAFELPLVGGDDPTGRLTVDAIADVLREHLPAGDPLAGYAARLDDPALRRDVRGYLTGSIDLVLRTCGPDGAARFAIADYKTNWLAPPGDELSAWHHRPAALGAEMEHAHYGLQALLYAAALHRYLRWRVPGYDPARNLAGVLYLFVRGMSGPDTPVVDGAPCGVFAWRPPADAIVALSDVLDRGRTP</sequence>
<dbReference type="Gene3D" id="3.90.320.10">
    <property type="match status" value="1"/>
</dbReference>